<feature type="transmembrane region" description="Helical" evidence="1">
    <location>
        <begin position="99"/>
        <end position="116"/>
    </location>
</feature>
<dbReference type="Pfam" id="PF09900">
    <property type="entry name" value="DUF2127"/>
    <property type="match status" value="1"/>
</dbReference>
<dbReference type="KEGG" id="bok:DM82_1129"/>
<dbReference type="EMBL" id="CP008726">
    <property type="protein sequence ID" value="AIO65130.1"/>
    <property type="molecule type" value="Genomic_DNA"/>
</dbReference>
<evidence type="ECO:0000313" key="3">
    <source>
        <dbReference type="Proteomes" id="UP000029424"/>
    </source>
</evidence>
<sequence>MKFIQSVPQAHEENHVLDVRRLFDEKKLFVAFEVSLWLKGIFALSEAVSGVAIYFASPRILLTLVLWVTKDEFAEDPHDLVANFLVHIVQHLSVSAQKFAAVYLLGHGVLKLWLIVGLLRRRLWYYPISMIVFALFIGYQLYRYTFTDSVWLLLLTVMDVVVIALTWHEYRYLRTERSVGV</sequence>
<feature type="transmembrane region" description="Helical" evidence="1">
    <location>
        <begin position="148"/>
        <end position="167"/>
    </location>
</feature>
<evidence type="ECO:0000313" key="2">
    <source>
        <dbReference type="EMBL" id="AIO65130.1"/>
    </source>
</evidence>
<keyword evidence="3" id="KW-1185">Reference proteome</keyword>
<evidence type="ECO:0000256" key="1">
    <source>
        <dbReference type="SAM" id="Phobius"/>
    </source>
</evidence>
<reference evidence="2 3" key="1">
    <citation type="submission" date="2014-06" db="EMBL/GenBank/DDBJ databases">
        <authorList>
            <person name="Bishop-Lilly K.A."/>
            <person name="Broomall S.M."/>
            <person name="Chain P.S."/>
            <person name="Chertkov O."/>
            <person name="Coyne S.R."/>
            <person name="Daligault H.E."/>
            <person name="Davenport K.W."/>
            <person name="Erkkila T."/>
            <person name="Frey K.G."/>
            <person name="Gibbons H.S."/>
            <person name="Gu W."/>
            <person name="Jaissle J."/>
            <person name="Johnson S.L."/>
            <person name="Koroleva G.I."/>
            <person name="Ladner J.T."/>
            <person name="Lo C.-C."/>
            <person name="Minogue T.D."/>
            <person name="Munk C."/>
            <person name="Palacios G.F."/>
            <person name="Redden C.L."/>
            <person name="Rosenzweig C.N."/>
            <person name="Scholz M.B."/>
            <person name="Teshima H."/>
            <person name="Xu Y."/>
        </authorList>
    </citation>
    <scope>NUCLEOTIDE SEQUENCE [LARGE SCALE GENOMIC DNA]</scope>
    <source>
        <strain evidence="2 3">EO147</strain>
    </source>
</reference>
<proteinExistence type="predicted"/>
<protein>
    <recommendedName>
        <fullName evidence="4">DUF2127 domain-containing protein</fullName>
    </recommendedName>
</protein>
<feature type="transmembrane region" description="Helical" evidence="1">
    <location>
        <begin position="123"/>
        <end position="142"/>
    </location>
</feature>
<evidence type="ECO:0008006" key="4">
    <source>
        <dbReference type="Google" id="ProtNLM"/>
    </source>
</evidence>
<dbReference type="RefSeq" id="WP_010110007.1">
    <property type="nucleotide sequence ID" value="NZ_CP008726.1"/>
</dbReference>
<dbReference type="AlphaFoldDB" id="A0AAI8FLU7"/>
<dbReference type="Proteomes" id="UP000029424">
    <property type="component" value="Chromosome 1"/>
</dbReference>
<dbReference type="PIRSF" id="PIRSF034455">
    <property type="entry name" value="UCP034455"/>
    <property type="match status" value="1"/>
</dbReference>
<accession>A0AAI8FLU7</accession>
<keyword evidence="1" id="KW-0472">Membrane</keyword>
<dbReference type="InterPro" id="IPR014591">
    <property type="entry name" value="UCP034455"/>
</dbReference>
<dbReference type="InterPro" id="IPR021125">
    <property type="entry name" value="DUF2127"/>
</dbReference>
<name>A0AAI8FLU7_9BURK</name>
<organism evidence="2 3">
    <name type="scientific">Burkholderia oklahomensis</name>
    <dbReference type="NCBI Taxonomy" id="342113"/>
    <lineage>
        <taxon>Bacteria</taxon>
        <taxon>Pseudomonadati</taxon>
        <taxon>Pseudomonadota</taxon>
        <taxon>Betaproteobacteria</taxon>
        <taxon>Burkholderiales</taxon>
        <taxon>Burkholderiaceae</taxon>
        <taxon>Burkholderia</taxon>
        <taxon>pseudomallei group</taxon>
    </lineage>
</organism>
<keyword evidence="1" id="KW-1133">Transmembrane helix</keyword>
<gene>
    <name evidence="2" type="ORF">DM82_1129</name>
</gene>
<keyword evidence="1" id="KW-0812">Transmembrane</keyword>